<feature type="coiled-coil region" evidence="4">
    <location>
        <begin position="305"/>
        <end position="332"/>
    </location>
</feature>
<protein>
    <recommendedName>
        <fullName evidence="7">Trichohyalin-plectin-homology domain-containing protein</fullName>
    </recommendedName>
</protein>
<feature type="coiled-coil region" evidence="4">
    <location>
        <begin position="1"/>
        <end position="59"/>
    </location>
</feature>
<feature type="coiled-coil region" evidence="4">
    <location>
        <begin position="233"/>
        <end position="281"/>
    </location>
</feature>
<organism evidence="5 6">
    <name type="scientific">Cardiocondyla obscurior</name>
    <dbReference type="NCBI Taxonomy" id="286306"/>
    <lineage>
        <taxon>Eukaryota</taxon>
        <taxon>Metazoa</taxon>
        <taxon>Ecdysozoa</taxon>
        <taxon>Arthropoda</taxon>
        <taxon>Hexapoda</taxon>
        <taxon>Insecta</taxon>
        <taxon>Pterygota</taxon>
        <taxon>Neoptera</taxon>
        <taxon>Endopterygota</taxon>
        <taxon>Hymenoptera</taxon>
        <taxon>Apocrita</taxon>
        <taxon>Aculeata</taxon>
        <taxon>Formicoidea</taxon>
        <taxon>Formicidae</taxon>
        <taxon>Myrmicinae</taxon>
        <taxon>Cardiocondyla</taxon>
    </lineage>
</organism>
<evidence type="ECO:0008006" key="7">
    <source>
        <dbReference type="Google" id="ProtNLM"/>
    </source>
</evidence>
<dbReference type="Proteomes" id="UP001430953">
    <property type="component" value="Unassembled WGS sequence"/>
</dbReference>
<gene>
    <name evidence="5" type="ORF">PUN28_017067</name>
</gene>
<evidence type="ECO:0000256" key="1">
    <source>
        <dbReference type="ARBA" id="ARBA00004138"/>
    </source>
</evidence>
<dbReference type="AlphaFoldDB" id="A0AAW2EK49"/>
<keyword evidence="6" id="KW-1185">Reference proteome</keyword>
<name>A0AAW2EK49_9HYME</name>
<evidence type="ECO:0000313" key="6">
    <source>
        <dbReference type="Proteomes" id="UP001430953"/>
    </source>
</evidence>
<reference evidence="5 6" key="1">
    <citation type="submission" date="2023-03" db="EMBL/GenBank/DDBJ databases">
        <title>High recombination rates correlate with genetic variation in Cardiocondyla obscurior ants.</title>
        <authorList>
            <person name="Errbii M."/>
        </authorList>
    </citation>
    <scope>NUCLEOTIDE SEQUENCE [LARGE SCALE GENOMIC DNA]</scope>
    <source>
        <strain evidence="5">Alpha-2009</strain>
        <tissue evidence="5">Whole body</tissue>
    </source>
</reference>
<accession>A0AAW2EK49</accession>
<evidence type="ECO:0000313" key="5">
    <source>
        <dbReference type="EMBL" id="KAL0104109.1"/>
    </source>
</evidence>
<comment type="caution">
    <text evidence="5">The sequence shown here is derived from an EMBL/GenBank/DDBJ whole genome shotgun (WGS) entry which is preliminary data.</text>
</comment>
<feature type="coiled-coil region" evidence="4">
    <location>
        <begin position="378"/>
        <end position="409"/>
    </location>
</feature>
<evidence type="ECO:0000256" key="2">
    <source>
        <dbReference type="ARBA" id="ARBA00023069"/>
    </source>
</evidence>
<comment type="subcellular location">
    <subcellularLocation>
        <location evidence="1">Cell projection</location>
        <location evidence="1">Cilium</location>
    </subcellularLocation>
</comment>
<dbReference type="PANTHER" id="PTHR31183">
    <property type="entry name" value="TRICHOPLEIN KERATIN FILAMENT-BINDING PROTEIN FAMILY MEMBER"/>
    <property type="match status" value="1"/>
</dbReference>
<evidence type="ECO:0000256" key="3">
    <source>
        <dbReference type="ARBA" id="ARBA00023273"/>
    </source>
</evidence>
<dbReference type="EMBL" id="JADYXP020000020">
    <property type="protein sequence ID" value="KAL0104109.1"/>
    <property type="molecule type" value="Genomic_DNA"/>
</dbReference>
<keyword evidence="2" id="KW-0969">Cilium</keyword>
<dbReference type="PANTHER" id="PTHR31183:SF1">
    <property type="entry name" value="CILIA- AND FLAGELLA-ASSOCIATED PROTEIN 53"/>
    <property type="match status" value="1"/>
</dbReference>
<feature type="coiled-coil region" evidence="4">
    <location>
        <begin position="174"/>
        <end position="209"/>
    </location>
</feature>
<sequence>MSEYEKNLQVRREKLRDLVSREEVNLTKEIAELAQRDERAQFEAKLARIEELKKQQEKEHETTVAAKQMQRYLASCPDVKQELSRRRAIDAKQCNVAQMADNETRRLTEKELDAVWHAIMVRDTEAKKHREKKEFERRTLAQQEIVSTLAKQVADKLALKGEKEQIERDEQKHLERLYEDMRQEELKNLEIEKQKREKLKKELDEQILMTKESIVKRARKEAIMDREYKMLAVEELAREKARAKQDTAALRVELDSYMKYLEKLQQEEVKRKLEAESLIRQSHENIEAKRELALIKFNEARRRAAQEVLRSREEQLKERQEAEKREQLLKIEEREAFEKQIEMDADMAATKQKENRQKTLGYGLELKEQQRCVETTRRHELEEERQYHQAEMKRQAEAHQRLADKLLNASESITPHPFKALLKECLKESPS</sequence>
<dbReference type="InterPro" id="IPR043596">
    <property type="entry name" value="CFAP53/TCHP"/>
</dbReference>
<keyword evidence="3" id="KW-0966">Cell projection</keyword>
<evidence type="ECO:0000256" key="4">
    <source>
        <dbReference type="SAM" id="Coils"/>
    </source>
</evidence>
<proteinExistence type="predicted"/>
<keyword evidence="4" id="KW-0175">Coiled coil</keyword>
<dbReference type="GO" id="GO:0005929">
    <property type="term" value="C:cilium"/>
    <property type="evidence" value="ECO:0007669"/>
    <property type="project" value="UniProtKB-SubCell"/>
</dbReference>